<gene>
    <name evidence="1" type="ordered locus">Clole_0951</name>
</gene>
<keyword evidence="2" id="KW-1185">Reference proteome</keyword>
<dbReference type="HOGENOM" id="CLU_3078062_0_0_9"/>
<organism evidence="1 2">
    <name type="scientific">Cellulosilyticum lentocellum (strain ATCC 49066 / DSM 5427 / NCIMB 11756 / RHM5)</name>
    <name type="common">Clostridium lentocellum</name>
    <dbReference type="NCBI Taxonomy" id="642492"/>
    <lineage>
        <taxon>Bacteria</taxon>
        <taxon>Bacillati</taxon>
        <taxon>Bacillota</taxon>
        <taxon>Clostridia</taxon>
        <taxon>Lachnospirales</taxon>
        <taxon>Cellulosilyticaceae</taxon>
        <taxon>Cellulosilyticum</taxon>
    </lineage>
</organism>
<sequence>MAVPKCKECKYMYGPKCPNRTYRRCEHPVITCRYIRGNEHSTSPKWCPLRDK</sequence>
<name>F2JQT8_CELLD</name>
<evidence type="ECO:0000313" key="2">
    <source>
        <dbReference type="Proteomes" id="UP000008467"/>
    </source>
</evidence>
<dbReference type="STRING" id="642492.Clole_0951"/>
<evidence type="ECO:0000313" key="1">
    <source>
        <dbReference type="EMBL" id="ADZ82683.1"/>
    </source>
</evidence>
<dbReference type="RefSeq" id="WP_013655984.1">
    <property type="nucleotide sequence ID" value="NC_015275.1"/>
</dbReference>
<dbReference type="Proteomes" id="UP000008467">
    <property type="component" value="Chromosome"/>
</dbReference>
<dbReference type="KEGG" id="cle:Clole_0951"/>
<dbReference type="AlphaFoldDB" id="F2JQT8"/>
<accession>F2JQT8</accession>
<reference evidence="1 2" key="1">
    <citation type="journal article" date="2011" name="J. Bacteriol.">
        <title>Complete genome sequence of the cellulose-degrading bacterium Cellulosilyticum lentocellum.</title>
        <authorList>
            <consortium name="US DOE Joint Genome Institute"/>
            <person name="Miller D.A."/>
            <person name="Suen G."/>
            <person name="Bruce D."/>
            <person name="Copeland A."/>
            <person name="Cheng J.F."/>
            <person name="Detter C."/>
            <person name="Goodwin L.A."/>
            <person name="Han C.S."/>
            <person name="Hauser L.J."/>
            <person name="Land M.L."/>
            <person name="Lapidus A."/>
            <person name="Lucas S."/>
            <person name="Meincke L."/>
            <person name="Pitluck S."/>
            <person name="Tapia R."/>
            <person name="Teshima H."/>
            <person name="Woyke T."/>
            <person name="Fox B.G."/>
            <person name="Angert E.R."/>
            <person name="Currie C.R."/>
        </authorList>
    </citation>
    <scope>NUCLEOTIDE SEQUENCE [LARGE SCALE GENOMIC DNA]</scope>
    <source>
        <strain evidence="2">ATCC 49066 / DSM 5427 / NCIMB 11756 / RHM5</strain>
    </source>
</reference>
<protein>
    <submittedName>
        <fullName evidence="1">Uncharacterized protein</fullName>
    </submittedName>
</protein>
<dbReference type="EMBL" id="CP002582">
    <property type="protein sequence ID" value="ADZ82683.1"/>
    <property type="molecule type" value="Genomic_DNA"/>
</dbReference>
<proteinExistence type="predicted"/>